<dbReference type="RefSeq" id="WP_212519295.1">
    <property type="nucleotide sequence ID" value="NZ_JAGSOH010000050.1"/>
</dbReference>
<proteinExistence type="predicted"/>
<comment type="caution">
    <text evidence="1">The sequence shown here is derived from an EMBL/GenBank/DDBJ whole genome shotgun (WGS) entry which is preliminary data.</text>
</comment>
<name>A0A941E8A5_9ACTN</name>
<evidence type="ECO:0000313" key="2">
    <source>
        <dbReference type="Proteomes" id="UP000676325"/>
    </source>
</evidence>
<protein>
    <submittedName>
        <fullName evidence="1">Uncharacterized protein</fullName>
    </submittedName>
</protein>
<dbReference type="AlphaFoldDB" id="A0A941E8A5"/>
<keyword evidence="2" id="KW-1185">Reference proteome</keyword>
<accession>A0A941E8A5</accession>
<reference evidence="1" key="1">
    <citation type="submission" date="2021-04" db="EMBL/GenBank/DDBJ databases">
        <title>Genome based classification of Actinospica acidithermotolerans sp. nov., an actinobacterium isolated from an Indonesian hot spring.</title>
        <authorList>
            <person name="Kusuma A.B."/>
            <person name="Putra K.E."/>
            <person name="Nafisah S."/>
            <person name="Loh J."/>
            <person name="Nouioui I."/>
            <person name="Goodfellow M."/>
        </authorList>
    </citation>
    <scope>NUCLEOTIDE SEQUENCE</scope>
    <source>
        <strain evidence="1">MGRD01-02</strain>
    </source>
</reference>
<gene>
    <name evidence="1" type="ORF">KDK95_17695</name>
</gene>
<sequence length="143" mass="16323">MPETDLEAWERGRREALAAFMVALDAGEVDLEADPLAFLPYLNRFVADQDYDAFDQDDWRYLHAILAAYIADVLIRKYGARWRLRHDARGPNYMLVTIGYDGGEYETSPMDIVYHGLGQVPPVVTRMLATAELTAHLVRRYDG</sequence>
<organism evidence="1 2">
    <name type="scientific">Actinospica acidithermotolerans</name>
    <dbReference type="NCBI Taxonomy" id="2828514"/>
    <lineage>
        <taxon>Bacteria</taxon>
        <taxon>Bacillati</taxon>
        <taxon>Actinomycetota</taxon>
        <taxon>Actinomycetes</taxon>
        <taxon>Catenulisporales</taxon>
        <taxon>Actinospicaceae</taxon>
        <taxon>Actinospica</taxon>
    </lineage>
</organism>
<evidence type="ECO:0000313" key="1">
    <source>
        <dbReference type="EMBL" id="MBR7828155.1"/>
    </source>
</evidence>
<dbReference type="EMBL" id="JAGSOH010000050">
    <property type="protein sequence ID" value="MBR7828155.1"/>
    <property type="molecule type" value="Genomic_DNA"/>
</dbReference>
<dbReference type="Proteomes" id="UP000676325">
    <property type="component" value="Unassembled WGS sequence"/>
</dbReference>